<dbReference type="GO" id="GO:0005886">
    <property type="term" value="C:plasma membrane"/>
    <property type="evidence" value="ECO:0007669"/>
    <property type="project" value="UniProtKB-SubCell"/>
</dbReference>
<accession>A0A6J7AP37</accession>
<evidence type="ECO:0000259" key="7">
    <source>
        <dbReference type="Pfam" id="PF03176"/>
    </source>
</evidence>
<dbReference type="PANTHER" id="PTHR33406:SF11">
    <property type="entry name" value="MEMBRANE PROTEIN SCO6666-RELATED"/>
    <property type="match status" value="1"/>
</dbReference>
<dbReference type="InterPro" id="IPR050545">
    <property type="entry name" value="Mycobact_MmpL"/>
</dbReference>
<feature type="transmembrane region" description="Helical" evidence="6">
    <location>
        <begin position="177"/>
        <end position="199"/>
    </location>
</feature>
<dbReference type="SUPFAM" id="SSF82866">
    <property type="entry name" value="Multidrug efflux transporter AcrB transmembrane domain"/>
    <property type="match status" value="1"/>
</dbReference>
<name>A0A6J7AP37_9ZZZZ</name>
<dbReference type="Gene3D" id="1.20.1640.10">
    <property type="entry name" value="Multidrug efflux transporter AcrB transmembrane domain"/>
    <property type="match status" value="1"/>
</dbReference>
<evidence type="ECO:0000256" key="5">
    <source>
        <dbReference type="ARBA" id="ARBA00023136"/>
    </source>
</evidence>
<dbReference type="InterPro" id="IPR004869">
    <property type="entry name" value="MMPL_dom"/>
</dbReference>
<feature type="transmembrane region" description="Helical" evidence="6">
    <location>
        <begin position="220"/>
        <end position="242"/>
    </location>
</feature>
<comment type="subcellular location">
    <subcellularLocation>
        <location evidence="1">Cell membrane</location>
        <topology evidence="1">Multi-pass membrane protein</topology>
    </subcellularLocation>
</comment>
<evidence type="ECO:0000256" key="3">
    <source>
        <dbReference type="ARBA" id="ARBA00022692"/>
    </source>
</evidence>
<protein>
    <submittedName>
        <fullName evidence="8">Unannotated protein</fullName>
    </submittedName>
</protein>
<sequence length="299" mass="31768">MVPGGLGADVIAPYAAALSKVETVEEVDSPAGMFVAGERVGESTGRSTLTSGETTRLIATSTQRPRSPESEIVIAELRAVPPPISGVRIGGFAAQYTDSQQGILRVLPWALGWVLITVLILLFMFTGSILMPIKAVILNILSLSAAIGVIVWVFQYGNLTWLVGDVNITGTIDTSTVVLTAIVAFGLSMDYEVFLLSRIKEEYDRTGDNTTSVALGLQRSAGIISAAALLLAVNFAAFIPASVTNIKILGLGVTVAILLDATIVRLLLVPAFMRIAGRANWWAPAPLRRLHERFGLSGH</sequence>
<evidence type="ECO:0000256" key="4">
    <source>
        <dbReference type="ARBA" id="ARBA00022989"/>
    </source>
</evidence>
<evidence type="ECO:0000313" key="8">
    <source>
        <dbReference type="EMBL" id="CAB4834260.1"/>
    </source>
</evidence>
<reference evidence="8" key="1">
    <citation type="submission" date="2020-05" db="EMBL/GenBank/DDBJ databases">
        <authorList>
            <person name="Chiriac C."/>
            <person name="Salcher M."/>
            <person name="Ghai R."/>
            <person name="Kavagutti S V."/>
        </authorList>
    </citation>
    <scope>NUCLEOTIDE SEQUENCE</scope>
</reference>
<dbReference type="EMBL" id="CAFABK010000084">
    <property type="protein sequence ID" value="CAB4834260.1"/>
    <property type="molecule type" value="Genomic_DNA"/>
</dbReference>
<dbReference type="AlphaFoldDB" id="A0A6J7AP37"/>
<gene>
    <name evidence="8" type="ORF">UFOPK3204_01445</name>
</gene>
<feature type="transmembrane region" description="Helical" evidence="6">
    <location>
        <begin position="137"/>
        <end position="157"/>
    </location>
</feature>
<keyword evidence="5 6" id="KW-0472">Membrane</keyword>
<keyword evidence="2" id="KW-1003">Cell membrane</keyword>
<dbReference type="PANTHER" id="PTHR33406">
    <property type="entry name" value="MEMBRANE PROTEIN MJ1562-RELATED"/>
    <property type="match status" value="1"/>
</dbReference>
<organism evidence="8">
    <name type="scientific">freshwater metagenome</name>
    <dbReference type="NCBI Taxonomy" id="449393"/>
    <lineage>
        <taxon>unclassified sequences</taxon>
        <taxon>metagenomes</taxon>
        <taxon>ecological metagenomes</taxon>
    </lineage>
</organism>
<keyword evidence="4 6" id="KW-1133">Transmembrane helix</keyword>
<proteinExistence type="predicted"/>
<evidence type="ECO:0000256" key="1">
    <source>
        <dbReference type="ARBA" id="ARBA00004651"/>
    </source>
</evidence>
<dbReference type="Pfam" id="PF03176">
    <property type="entry name" value="MMPL"/>
    <property type="match status" value="1"/>
</dbReference>
<keyword evidence="3 6" id="KW-0812">Transmembrane</keyword>
<evidence type="ECO:0000256" key="6">
    <source>
        <dbReference type="SAM" id="Phobius"/>
    </source>
</evidence>
<feature type="domain" description="Membrane transport protein MMPL" evidence="7">
    <location>
        <begin position="78"/>
        <end position="290"/>
    </location>
</feature>
<feature type="transmembrane region" description="Helical" evidence="6">
    <location>
        <begin position="248"/>
        <end position="268"/>
    </location>
</feature>
<feature type="transmembrane region" description="Helical" evidence="6">
    <location>
        <begin position="106"/>
        <end position="125"/>
    </location>
</feature>
<evidence type="ECO:0000256" key="2">
    <source>
        <dbReference type="ARBA" id="ARBA00022475"/>
    </source>
</evidence>